<dbReference type="OrthoDB" id="797442at2"/>
<comment type="caution">
    <text evidence="1">The sequence shown here is derived from an EMBL/GenBank/DDBJ whole genome shotgun (WGS) entry which is preliminary data.</text>
</comment>
<dbReference type="Proteomes" id="UP000260823">
    <property type="component" value="Unassembled WGS sequence"/>
</dbReference>
<gene>
    <name evidence="1" type="ORF">DYU05_17515</name>
</gene>
<accession>A0A3E2NKU9</accession>
<organism evidence="1 2">
    <name type="scientific">Mucilaginibacter terrenus</name>
    <dbReference type="NCBI Taxonomy" id="2482727"/>
    <lineage>
        <taxon>Bacteria</taxon>
        <taxon>Pseudomonadati</taxon>
        <taxon>Bacteroidota</taxon>
        <taxon>Sphingobacteriia</taxon>
        <taxon>Sphingobacteriales</taxon>
        <taxon>Sphingobacteriaceae</taxon>
        <taxon>Mucilaginibacter</taxon>
    </lineage>
</organism>
<proteinExistence type="predicted"/>
<evidence type="ECO:0000313" key="2">
    <source>
        <dbReference type="Proteomes" id="UP000260823"/>
    </source>
</evidence>
<reference evidence="1 2" key="1">
    <citation type="submission" date="2018-08" db="EMBL/GenBank/DDBJ databases">
        <title>Mucilaginibacter terrae sp. nov., isolated from manganese diggings.</title>
        <authorList>
            <person name="Huang Y."/>
            <person name="Zhou Z."/>
        </authorList>
    </citation>
    <scope>NUCLEOTIDE SEQUENCE [LARGE SCALE GENOMIC DNA]</scope>
    <source>
        <strain evidence="1 2">ZH6</strain>
    </source>
</reference>
<dbReference type="AlphaFoldDB" id="A0A3E2NKU9"/>
<dbReference type="RefSeq" id="WP_117384448.1">
    <property type="nucleotide sequence ID" value="NZ_QWDE01000004.1"/>
</dbReference>
<protein>
    <recommendedName>
        <fullName evidence="3">Lipocalin-like domain-containing protein</fullName>
    </recommendedName>
</protein>
<name>A0A3E2NKU9_9SPHI</name>
<dbReference type="PROSITE" id="PS51257">
    <property type="entry name" value="PROKAR_LIPOPROTEIN"/>
    <property type="match status" value="1"/>
</dbReference>
<evidence type="ECO:0008006" key="3">
    <source>
        <dbReference type="Google" id="ProtNLM"/>
    </source>
</evidence>
<keyword evidence="2" id="KW-1185">Reference proteome</keyword>
<dbReference type="EMBL" id="QWDE01000004">
    <property type="protein sequence ID" value="RFZ81627.1"/>
    <property type="molecule type" value="Genomic_DNA"/>
</dbReference>
<evidence type="ECO:0000313" key="1">
    <source>
        <dbReference type="EMBL" id="RFZ81627.1"/>
    </source>
</evidence>
<sequence length="130" mass="14365">MKKALLLMAVVAFLASCKKDKKVVPVSGLFGKWELASISGGWSQPAKVPAGNGDIYQFNRDSTYIRYLDGKMQKQGKFSINITERRDTLAFGTIKFTNPDYSDAWTETPNTITIGTSIADGPSYGYRKVN</sequence>